<dbReference type="AlphaFoldDB" id="A0A0M3HG29"/>
<dbReference type="WBParaSite" id="ALUE_0000047401-mRNA-1">
    <property type="protein sequence ID" value="ALUE_0000047401-mRNA-1"/>
    <property type="gene ID" value="ALUE_0000047401"/>
</dbReference>
<reference evidence="2" key="1">
    <citation type="submission" date="2017-02" db="UniProtKB">
        <authorList>
            <consortium name="WormBaseParasite"/>
        </authorList>
    </citation>
    <scope>IDENTIFICATION</scope>
</reference>
<sequence>MFPEKALLSAFTNLPLGDVPRSQFRSLFGDQRTRYPKCCR</sequence>
<evidence type="ECO:0000313" key="2">
    <source>
        <dbReference type="WBParaSite" id="ALUE_0000047401-mRNA-1"/>
    </source>
</evidence>
<accession>A0A0M3HG29</accession>
<keyword evidence="1" id="KW-1185">Reference proteome</keyword>
<proteinExistence type="predicted"/>
<protein>
    <submittedName>
        <fullName evidence="2">Uncharacterized protein</fullName>
    </submittedName>
</protein>
<dbReference type="Proteomes" id="UP000036681">
    <property type="component" value="Unplaced"/>
</dbReference>
<name>A0A0M3HG29_ASCLU</name>
<organism evidence="1 2">
    <name type="scientific">Ascaris lumbricoides</name>
    <name type="common">Giant roundworm</name>
    <dbReference type="NCBI Taxonomy" id="6252"/>
    <lineage>
        <taxon>Eukaryota</taxon>
        <taxon>Metazoa</taxon>
        <taxon>Ecdysozoa</taxon>
        <taxon>Nematoda</taxon>
        <taxon>Chromadorea</taxon>
        <taxon>Rhabditida</taxon>
        <taxon>Spirurina</taxon>
        <taxon>Ascaridomorpha</taxon>
        <taxon>Ascaridoidea</taxon>
        <taxon>Ascarididae</taxon>
        <taxon>Ascaris</taxon>
    </lineage>
</organism>
<evidence type="ECO:0000313" key="1">
    <source>
        <dbReference type="Proteomes" id="UP000036681"/>
    </source>
</evidence>